<keyword evidence="5 7" id="KW-0443">Lipid metabolism</keyword>
<keyword evidence="2" id="KW-0732">Signal</keyword>
<proteinExistence type="inferred from homology"/>
<keyword evidence="4 7" id="KW-0442">Lipid degradation</keyword>
<comment type="function">
    <text evidence="7">Putative phospholipase.</text>
</comment>
<evidence type="ECO:0000256" key="1">
    <source>
        <dbReference type="ARBA" id="ARBA00007835"/>
    </source>
</evidence>
<feature type="transmembrane region" description="Helical" evidence="9">
    <location>
        <begin position="99"/>
        <end position="121"/>
    </location>
</feature>
<evidence type="ECO:0000256" key="7">
    <source>
        <dbReference type="RuleBase" id="RU364138"/>
    </source>
</evidence>
<comment type="similarity">
    <text evidence="1 7">Belongs to the phospholipase B-like family.</text>
</comment>
<keyword evidence="3 7" id="KW-0378">Hydrolase</keyword>
<keyword evidence="6" id="KW-0325">Glycoprotein</keyword>
<keyword evidence="9" id="KW-0472">Membrane</keyword>
<accession>A0ABD0QGG5</accession>
<evidence type="ECO:0000256" key="5">
    <source>
        <dbReference type="ARBA" id="ARBA00023098"/>
    </source>
</evidence>
<keyword evidence="9" id="KW-0812">Transmembrane</keyword>
<evidence type="ECO:0000256" key="3">
    <source>
        <dbReference type="ARBA" id="ARBA00022801"/>
    </source>
</evidence>
<dbReference type="InterPro" id="IPR007000">
    <property type="entry name" value="PLipase_B-like"/>
</dbReference>
<feature type="compositionally biased region" description="Polar residues" evidence="8">
    <location>
        <begin position="75"/>
        <end position="92"/>
    </location>
</feature>
<dbReference type="AlphaFoldDB" id="A0ABD0QGG5"/>
<dbReference type="GO" id="GO:0016042">
    <property type="term" value="P:lipid catabolic process"/>
    <property type="evidence" value="ECO:0007669"/>
    <property type="project" value="UniProtKB-KW"/>
</dbReference>
<protein>
    <recommendedName>
        <fullName evidence="7">Phospholipase B-like</fullName>
        <ecNumber evidence="7">3.1.1.-</ecNumber>
    </recommendedName>
</protein>
<dbReference type="Pfam" id="PF04916">
    <property type="entry name" value="Phospholip_B"/>
    <property type="match status" value="1"/>
</dbReference>
<dbReference type="Proteomes" id="UP001529510">
    <property type="component" value="Unassembled WGS sequence"/>
</dbReference>
<dbReference type="EMBL" id="JAMKFB020000009">
    <property type="protein sequence ID" value="KAL0185329.1"/>
    <property type="molecule type" value="Genomic_DNA"/>
</dbReference>
<reference evidence="10 11" key="1">
    <citation type="submission" date="2024-05" db="EMBL/GenBank/DDBJ databases">
        <title>Genome sequencing and assembly of Indian major carp, Cirrhinus mrigala (Hamilton, 1822).</title>
        <authorList>
            <person name="Mohindra V."/>
            <person name="Chowdhury L.M."/>
            <person name="Lal K."/>
            <person name="Jena J.K."/>
        </authorList>
    </citation>
    <scope>NUCLEOTIDE SEQUENCE [LARGE SCALE GENOMIC DNA]</scope>
    <source>
        <strain evidence="10">CM1030</strain>
        <tissue evidence="10">Blood</tissue>
    </source>
</reference>
<evidence type="ECO:0000313" key="10">
    <source>
        <dbReference type="EMBL" id="KAL0185329.1"/>
    </source>
</evidence>
<evidence type="ECO:0000256" key="4">
    <source>
        <dbReference type="ARBA" id="ARBA00022963"/>
    </source>
</evidence>
<evidence type="ECO:0000256" key="8">
    <source>
        <dbReference type="SAM" id="MobiDB-lite"/>
    </source>
</evidence>
<gene>
    <name evidence="10" type="ORF">M9458_021026</name>
</gene>
<keyword evidence="11" id="KW-1185">Reference proteome</keyword>
<organism evidence="10 11">
    <name type="scientific">Cirrhinus mrigala</name>
    <name type="common">Mrigala</name>
    <dbReference type="NCBI Taxonomy" id="683832"/>
    <lineage>
        <taxon>Eukaryota</taxon>
        <taxon>Metazoa</taxon>
        <taxon>Chordata</taxon>
        <taxon>Craniata</taxon>
        <taxon>Vertebrata</taxon>
        <taxon>Euteleostomi</taxon>
        <taxon>Actinopterygii</taxon>
        <taxon>Neopterygii</taxon>
        <taxon>Teleostei</taxon>
        <taxon>Ostariophysi</taxon>
        <taxon>Cypriniformes</taxon>
        <taxon>Cyprinidae</taxon>
        <taxon>Labeoninae</taxon>
        <taxon>Labeonini</taxon>
        <taxon>Cirrhinus</taxon>
    </lineage>
</organism>
<dbReference type="Gene3D" id="3.60.60.30">
    <property type="match status" value="1"/>
</dbReference>
<evidence type="ECO:0000256" key="2">
    <source>
        <dbReference type="ARBA" id="ARBA00022729"/>
    </source>
</evidence>
<feature type="non-terminal residue" evidence="10">
    <location>
        <position position="163"/>
    </location>
</feature>
<sequence>YFEKVFNASGGQELVQKYGSWFSFTDNPRAQIFRRNQTLVTDIESMVRLMRYNNYKEDPLSWCDACDPIPNGENSISARSDLNPANGTQRQHGGTDMKVGSSVICFCFLSFGCISDIPVVLQMTSADMFKRFELLAVSGPTSSPYSKLLHMGHPDRWAFDTVH</sequence>
<dbReference type="EC" id="3.1.1.-" evidence="7"/>
<dbReference type="PANTHER" id="PTHR12370">
    <property type="entry name" value="PHOSPHOLIPASE B-RELATED"/>
    <property type="match status" value="1"/>
</dbReference>
<evidence type="ECO:0000256" key="9">
    <source>
        <dbReference type="SAM" id="Phobius"/>
    </source>
</evidence>
<name>A0ABD0QGG5_CIRMR</name>
<evidence type="ECO:0000256" key="6">
    <source>
        <dbReference type="ARBA" id="ARBA00023180"/>
    </source>
</evidence>
<feature type="region of interest" description="Disordered" evidence="8">
    <location>
        <begin position="75"/>
        <end position="95"/>
    </location>
</feature>
<dbReference type="PANTHER" id="PTHR12370:SF3">
    <property type="entry name" value="PHOSPHOLIPASE B-LIKE 2-RELATED"/>
    <property type="match status" value="1"/>
</dbReference>
<feature type="non-terminal residue" evidence="10">
    <location>
        <position position="1"/>
    </location>
</feature>
<keyword evidence="9" id="KW-1133">Transmembrane helix</keyword>
<evidence type="ECO:0000313" key="11">
    <source>
        <dbReference type="Proteomes" id="UP001529510"/>
    </source>
</evidence>
<dbReference type="GO" id="GO:0016787">
    <property type="term" value="F:hydrolase activity"/>
    <property type="evidence" value="ECO:0007669"/>
    <property type="project" value="UniProtKB-KW"/>
</dbReference>
<comment type="caution">
    <text evidence="10">The sequence shown here is derived from an EMBL/GenBank/DDBJ whole genome shotgun (WGS) entry which is preliminary data.</text>
</comment>